<dbReference type="Gene3D" id="3.40.630.10">
    <property type="entry name" value="Zn peptidases"/>
    <property type="match status" value="1"/>
</dbReference>
<dbReference type="Pfam" id="PF01546">
    <property type="entry name" value="Peptidase_M20"/>
    <property type="match status" value="1"/>
</dbReference>
<evidence type="ECO:0000313" key="4">
    <source>
        <dbReference type="EMBL" id="KAJ0973380.1"/>
    </source>
</evidence>
<reference evidence="4" key="1">
    <citation type="submission" date="2021-03" db="EMBL/GenBank/DDBJ databases">
        <authorList>
            <person name="Li Z."/>
            <person name="Yang C."/>
        </authorList>
    </citation>
    <scope>NUCLEOTIDE SEQUENCE</scope>
    <source>
        <strain evidence="4">Dzin_1.0</strain>
        <tissue evidence="4">Leaf</tissue>
    </source>
</reference>
<dbReference type="InterPro" id="IPR002933">
    <property type="entry name" value="Peptidase_M20"/>
</dbReference>
<feature type="chain" id="PRO_5038382734" description="Peptidase M20 dimerisation domain-containing protein" evidence="3">
    <location>
        <begin position="27"/>
        <end position="424"/>
    </location>
</feature>
<dbReference type="PIRSF" id="PIRSF005962">
    <property type="entry name" value="Pept_M20D_amidohydro"/>
    <property type="match status" value="1"/>
</dbReference>
<feature type="binding site" evidence="2">
    <location>
        <position position="389"/>
    </location>
    <ligand>
        <name>Mn(2+)</name>
        <dbReference type="ChEBI" id="CHEBI:29035"/>
        <label>2</label>
    </ligand>
</feature>
<dbReference type="GO" id="GO:0046872">
    <property type="term" value="F:metal ion binding"/>
    <property type="evidence" value="ECO:0007669"/>
    <property type="project" value="UniProtKB-KW"/>
</dbReference>
<name>A0A9D5HEI9_9LILI</name>
<dbReference type="InterPro" id="IPR017439">
    <property type="entry name" value="Amidohydrolase"/>
</dbReference>
<dbReference type="PANTHER" id="PTHR11014:SF63">
    <property type="entry name" value="METALLOPEPTIDASE, PUTATIVE (AFU_ORTHOLOGUE AFUA_6G09600)-RELATED"/>
    <property type="match status" value="1"/>
</dbReference>
<keyword evidence="3" id="KW-0732">Signal</keyword>
<gene>
    <name evidence="4" type="ORF">J5N97_021339</name>
</gene>
<dbReference type="GO" id="GO:0009850">
    <property type="term" value="P:auxin metabolic process"/>
    <property type="evidence" value="ECO:0007669"/>
    <property type="project" value="TreeGrafter"/>
</dbReference>
<dbReference type="AlphaFoldDB" id="A0A9D5HEI9"/>
<feature type="binding site" evidence="2">
    <location>
        <position position="142"/>
    </location>
    <ligand>
        <name>Mn(2+)</name>
        <dbReference type="ChEBI" id="CHEBI:29035"/>
        <label>2</label>
    </ligand>
</feature>
<dbReference type="SUPFAM" id="SSF53187">
    <property type="entry name" value="Zn-dependent exopeptidases"/>
    <property type="match status" value="1"/>
</dbReference>
<proteinExistence type="predicted"/>
<feature type="binding site" evidence="2">
    <location>
        <position position="140"/>
    </location>
    <ligand>
        <name>Mn(2+)</name>
        <dbReference type="ChEBI" id="CHEBI:29035"/>
        <label>2</label>
    </ligand>
</feature>
<comment type="function">
    <text evidence="1">Hydrolyzes certain amino acid conjugates of the plant growth regulator indole-3-acetic acid (IAA).</text>
</comment>
<evidence type="ECO:0000256" key="1">
    <source>
        <dbReference type="ARBA" id="ARBA00003007"/>
    </source>
</evidence>
<comment type="caution">
    <text evidence="4">The sequence shown here is derived from an EMBL/GenBank/DDBJ whole genome shotgun (WGS) entry which is preliminary data.</text>
</comment>
<protein>
    <recommendedName>
        <fullName evidence="6">Peptidase M20 dimerisation domain-containing protein</fullName>
    </recommendedName>
</protein>
<dbReference type="PANTHER" id="PTHR11014">
    <property type="entry name" value="PEPTIDASE M20 FAMILY MEMBER"/>
    <property type="match status" value="1"/>
</dbReference>
<evidence type="ECO:0000256" key="3">
    <source>
        <dbReference type="SAM" id="SignalP"/>
    </source>
</evidence>
<dbReference type="InterPro" id="IPR036264">
    <property type="entry name" value="Bact_exopeptidase_dim_dom"/>
</dbReference>
<reference evidence="4" key="2">
    <citation type="journal article" date="2022" name="Hortic Res">
        <title>The genome of Dioscorea zingiberensis sheds light on the biosynthesis, origin and evolution of the medicinally important diosgenin saponins.</title>
        <authorList>
            <person name="Li Y."/>
            <person name="Tan C."/>
            <person name="Li Z."/>
            <person name="Guo J."/>
            <person name="Li S."/>
            <person name="Chen X."/>
            <person name="Wang C."/>
            <person name="Dai X."/>
            <person name="Yang H."/>
            <person name="Song W."/>
            <person name="Hou L."/>
            <person name="Xu J."/>
            <person name="Tong Z."/>
            <person name="Xu A."/>
            <person name="Yuan X."/>
            <person name="Wang W."/>
            <person name="Yang Q."/>
            <person name="Chen L."/>
            <person name="Sun Z."/>
            <person name="Wang K."/>
            <person name="Pan B."/>
            <person name="Chen J."/>
            <person name="Bao Y."/>
            <person name="Liu F."/>
            <person name="Qi X."/>
            <person name="Gang D.R."/>
            <person name="Wen J."/>
            <person name="Li J."/>
        </authorList>
    </citation>
    <scope>NUCLEOTIDE SEQUENCE</scope>
    <source>
        <strain evidence="4">Dzin_1.0</strain>
    </source>
</reference>
<evidence type="ECO:0000313" key="5">
    <source>
        <dbReference type="Proteomes" id="UP001085076"/>
    </source>
</evidence>
<dbReference type="GO" id="GO:0005783">
    <property type="term" value="C:endoplasmic reticulum"/>
    <property type="evidence" value="ECO:0007669"/>
    <property type="project" value="TreeGrafter"/>
</dbReference>
<evidence type="ECO:0000256" key="2">
    <source>
        <dbReference type="PIRSR" id="PIRSR005962-1"/>
    </source>
</evidence>
<feature type="signal peptide" evidence="3">
    <location>
        <begin position="1"/>
        <end position="26"/>
    </location>
</feature>
<dbReference type="Proteomes" id="UP001085076">
    <property type="component" value="Miscellaneous, Linkage group lg05"/>
</dbReference>
<keyword evidence="2" id="KW-0479">Metal-binding</keyword>
<accession>A0A9D5HEI9</accession>
<sequence length="424" mass="46241">MASLPVMTVLILSGLLSLTGLRPSRASTPPENSIGHLTRELLASARDPTFSDWLKRTRRSIHERPELAFQELNTSQLIRRELAILGLEHSWPVARTGVVASLGTGLKPFFAFRAEMDALPLQELVDWEHKSKHDGKMHACGHDAHVAMLLGAAKLLQERKHELKGTVKFVFQPAEEGQAGAYHVLQEGVLEGVSAMFTLHVDAKLPTGAIASRPGPLLAASARFMARIQGKGDGDAILAASFVIQGLQLLVSREADPLEGRVVSVTFVKAVGDSVDLGGTLRSMTTEGLFYLSERIKEIIELQPVVHGCTAEIDFMYKDRIPYPTTVNDEQMYMLGKMVGESMLGEANVHLSSMCMAADDFGFYSQKMATADFSIGIRNETLGSFHPLHSPHFFLDEQVLPLGAALQAAIAIVHLNDQVSVLQS</sequence>
<comment type="cofactor">
    <cofactor evidence="2">
        <name>Mn(2+)</name>
        <dbReference type="ChEBI" id="CHEBI:29035"/>
    </cofactor>
    <text evidence="2">The Mn(2+) ion enhances activity.</text>
</comment>
<feature type="binding site" evidence="2">
    <location>
        <position position="200"/>
    </location>
    <ligand>
        <name>Mn(2+)</name>
        <dbReference type="ChEBI" id="CHEBI:29035"/>
        <label>2</label>
    </ligand>
</feature>
<dbReference type="EMBL" id="JAGGNH010000005">
    <property type="protein sequence ID" value="KAJ0973380.1"/>
    <property type="molecule type" value="Genomic_DNA"/>
</dbReference>
<dbReference type="NCBIfam" id="TIGR01891">
    <property type="entry name" value="amidohydrolases"/>
    <property type="match status" value="1"/>
</dbReference>
<dbReference type="OrthoDB" id="6119954at2759"/>
<keyword evidence="5" id="KW-1185">Reference proteome</keyword>
<dbReference type="GO" id="GO:0010179">
    <property type="term" value="F:IAA-Ala conjugate hydrolase activity"/>
    <property type="evidence" value="ECO:0007669"/>
    <property type="project" value="TreeGrafter"/>
</dbReference>
<organism evidence="4 5">
    <name type="scientific">Dioscorea zingiberensis</name>
    <dbReference type="NCBI Taxonomy" id="325984"/>
    <lineage>
        <taxon>Eukaryota</taxon>
        <taxon>Viridiplantae</taxon>
        <taxon>Streptophyta</taxon>
        <taxon>Embryophyta</taxon>
        <taxon>Tracheophyta</taxon>
        <taxon>Spermatophyta</taxon>
        <taxon>Magnoliopsida</taxon>
        <taxon>Liliopsida</taxon>
        <taxon>Dioscoreales</taxon>
        <taxon>Dioscoreaceae</taxon>
        <taxon>Dioscorea</taxon>
    </lineage>
</organism>
<feature type="binding site" evidence="2">
    <location>
        <position position="176"/>
    </location>
    <ligand>
        <name>Mn(2+)</name>
        <dbReference type="ChEBI" id="CHEBI:29035"/>
        <label>2</label>
    </ligand>
</feature>
<keyword evidence="2" id="KW-0464">Manganese</keyword>
<evidence type="ECO:0008006" key="6">
    <source>
        <dbReference type="Google" id="ProtNLM"/>
    </source>
</evidence>
<dbReference type="Gene3D" id="3.30.70.360">
    <property type="match status" value="1"/>
</dbReference>
<dbReference type="SUPFAM" id="SSF55031">
    <property type="entry name" value="Bacterial exopeptidase dimerisation domain"/>
    <property type="match status" value="1"/>
</dbReference>